<gene>
    <name evidence="2" type="ORF">SAMN02745226_01603</name>
</gene>
<feature type="transmembrane region" description="Helical" evidence="1">
    <location>
        <begin position="159"/>
        <end position="176"/>
    </location>
</feature>
<dbReference type="OrthoDB" id="41310at2"/>
<keyword evidence="1" id="KW-0472">Membrane</keyword>
<evidence type="ECO:0008006" key="4">
    <source>
        <dbReference type="Google" id="ProtNLM"/>
    </source>
</evidence>
<feature type="transmembrane region" description="Helical" evidence="1">
    <location>
        <begin position="7"/>
        <end position="24"/>
    </location>
</feature>
<accession>A0A1M7T6N0</accession>
<organism evidence="2 3">
    <name type="scientific">Fervidobacterium gondwanense DSM 13020</name>
    <dbReference type="NCBI Taxonomy" id="1121883"/>
    <lineage>
        <taxon>Bacteria</taxon>
        <taxon>Thermotogati</taxon>
        <taxon>Thermotogota</taxon>
        <taxon>Thermotogae</taxon>
        <taxon>Thermotogales</taxon>
        <taxon>Fervidobacteriaceae</taxon>
        <taxon>Fervidobacterium</taxon>
    </lineage>
</organism>
<dbReference type="RefSeq" id="WP_072760281.1">
    <property type="nucleotide sequence ID" value="NZ_FRDJ01000010.1"/>
</dbReference>
<reference evidence="3" key="1">
    <citation type="submission" date="2016-12" db="EMBL/GenBank/DDBJ databases">
        <authorList>
            <person name="Varghese N."/>
            <person name="Submissions S."/>
        </authorList>
    </citation>
    <scope>NUCLEOTIDE SEQUENCE [LARGE SCALE GENOMIC DNA]</scope>
    <source>
        <strain evidence="3">DSM 13020</strain>
    </source>
</reference>
<feature type="transmembrane region" description="Helical" evidence="1">
    <location>
        <begin position="133"/>
        <end position="153"/>
    </location>
</feature>
<proteinExistence type="predicted"/>
<evidence type="ECO:0000313" key="2">
    <source>
        <dbReference type="EMBL" id="SHN66367.1"/>
    </source>
</evidence>
<feature type="transmembrane region" description="Helical" evidence="1">
    <location>
        <begin position="68"/>
        <end position="88"/>
    </location>
</feature>
<dbReference type="EMBL" id="FRDJ01000010">
    <property type="protein sequence ID" value="SHN66367.1"/>
    <property type="molecule type" value="Genomic_DNA"/>
</dbReference>
<sequence length="327" mass="37829">MPKEQKLNILLLEGVAIFFVMLVHAGTPNYIYAFFSYGLSSLAFARGYQWKDRGFKELIKSRVLLVQAYYVAGFINTLIYLILAPQNVLQYPKYVYITNYLIGRMDKLDQVAINAVPLWFFLMLFLSEVMYYFVNKSSFLLAASVLLAIIFRIIPHEPFIFKIDSAIVALLFFWLGKIWRKYELEVRPLDFALSILALILISQTNGDISWNNQWFGKSGFIALLGEIVAVFVVIYLSEMVKAISLDKFFYKLAFNALFVIGYHMLLGSLLYVILNLFGIVISDVMSLLNKIWYIYFAFDLLIVYLAIRYIPAKVKSLLIGDFRRVLK</sequence>
<dbReference type="STRING" id="1121883.SAMN02745226_01603"/>
<evidence type="ECO:0000313" key="3">
    <source>
        <dbReference type="Proteomes" id="UP000184207"/>
    </source>
</evidence>
<feature type="transmembrane region" description="Helical" evidence="1">
    <location>
        <begin position="292"/>
        <end position="310"/>
    </location>
</feature>
<feature type="transmembrane region" description="Helical" evidence="1">
    <location>
        <begin position="248"/>
        <end position="272"/>
    </location>
</feature>
<protein>
    <recommendedName>
        <fullName evidence="4">Fucose 4-O-acetylase</fullName>
    </recommendedName>
</protein>
<keyword evidence="3" id="KW-1185">Reference proteome</keyword>
<name>A0A1M7T6N0_FERGO</name>
<evidence type="ECO:0000256" key="1">
    <source>
        <dbReference type="SAM" id="Phobius"/>
    </source>
</evidence>
<feature type="transmembrane region" description="Helical" evidence="1">
    <location>
        <begin position="30"/>
        <end position="48"/>
    </location>
</feature>
<feature type="transmembrane region" description="Helical" evidence="1">
    <location>
        <begin position="108"/>
        <end position="126"/>
    </location>
</feature>
<dbReference type="Proteomes" id="UP000184207">
    <property type="component" value="Unassembled WGS sequence"/>
</dbReference>
<keyword evidence="1" id="KW-1133">Transmembrane helix</keyword>
<feature type="transmembrane region" description="Helical" evidence="1">
    <location>
        <begin position="218"/>
        <end position="236"/>
    </location>
</feature>
<keyword evidence="1" id="KW-0812">Transmembrane</keyword>
<dbReference type="AlphaFoldDB" id="A0A1M7T6N0"/>